<dbReference type="InterPro" id="IPR029058">
    <property type="entry name" value="AB_hydrolase_fold"/>
</dbReference>
<dbReference type="EMBL" id="AAKOBS010000061">
    <property type="protein sequence ID" value="ECT8499544.1"/>
    <property type="molecule type" value="Genomic_DNA"/>
</dbReference>
<name>A0A602ZDK3_SALET</name>
<dbReference type="Proteomes" id="UP000839894">
    <property type="component" value="Unassembled WGS sequence"/>
</dbReference>
<organism evidence="1">
    <name type="scientific">Salmonella enterica subsp. enterica serovar Pensacola</name>
    <dbReference type="NCBI Taxonomy" id="34042"/>
    <lineage>
        <taxon>Bacteria</taxon>
        <taxon>Pseudomonadati</taxon>
        <taxon>Pseudomonadota</taxon>
        <taxon>Gammaproteobacteria</taxon>
        <taxon>Enterobacterales</taxon>
        <taxon>Enterobacteriaceae</taxon>
        <taxon>Salmonella</taxon>
    </lineage>
</organism>
<gene>
    <name evidence="1" type="ORF">BWQ27_26305</name>
</gene>
<reference evidence="1" key="1">
    <citation type="submission" date="2018-07" db="EMBL/GenBank/DDBJ databases">
        <authorList>
            <consortium name="PulseNet: The National Subtyping Network for Foodborne Disease Surveillance"/>
            <person name="Tarr C.L."/>
            <person name="Trees E."/>
            <person name="Katz L.S."/>
            <person name="Carleton-Romer H.A."/>
            <person name="Stroika S."/>
            <person name="Kucerova Z."/>
            <person name="Roache K.F."/>
            <person name="Sabol A.L."/>
            <person name="Besser J."/>
            <person name="Gerner-Smidt P."/>
        </authorList>
    </citation>
    <scope>NUCLEOTIDE SEQUENCE [LARGE SCALE GENOMIC DNA]</scope>
    <source>
        <strain evidence="1">PNUSAS006183</strain>
    </source>
</reference>
<accession>A0A602ZDK3</accession>
<dbReference type="SUPFAM" id="SSF53474">
    <property type="entry name" value="alpha/beta-Hydrolases"/>
    <property type="match status" value="1"/>
</dbReference>
<dbReference type="AlphaFoldDB" id="A0A602ZDK3"/>
<feature type="non-terminal residue" evidence="1">
    <location>
        <position position="138"/>
    </location>
</feature>
<dbReference type="Gene3D" id="3.40.50.1820">
    <property type="entry name" value="alpha/beta hydrolase"/>
    <property type="match status" value="1"/>
</dbReference>
<proteinExistence type="predicted"/>
<protein>
    <submittedName>
        <fullName evidence="1">Lipase family protein</fullName>
    </submittedName>
</protein>
<sequence length="138" mass="15275">MFSDARAARLAALVMYAWDMCDRDLHCLSPVPDPRISAAGWEVTAYITGGDKLIRSGNGIRRKVLDVCPQSDDRVCYGYLAKNGEGEYIVAIRGTDGAEEWPDDFDFIPRRPDRPLQGLVDGGFYGIYSSLQLNIPDG</sequence>
<evidence type="ECO:0000313" key="1">
    <source>
        <dbReference type="EMBL" id="ECT8499544.1"/>
    </source>
</evidence>
<comment type="caution">
    <text evidence="1">The sequence shown here is derived from an EMBL/GenBank/DDBJ whole genome shotgun (WGS) entry which is preliminary data.</text>
</comment>